<reference evidence="3" key="1">
    <citation type="submission" date="2017-09" db="EMBL/GenBank/DDBJ databases">
        <title>Depth-based differentiation of microbial function through sediment-hosted aquifers and enrichment of novel symbionts in the deep terrestrial subsurface.</title>
        <authorList>
            <person name="Probst A.J."/>
            <person name="Ladd B."/>
            <person name="Jarett J.K."/>
            <person name="Geller-Mcgrath D.E."/>
            <person name="Sieber C.M.K."/>
            <person name="Emerson J.B."/>
            <person name="Anantharaman K."/>
            <person name="Thomas B.C."/>
            <person name="Malmstrom R."/>
            <person name="Stieglmeier M."/>
            <person name="Klingl A."/>
            <person name="Woyke T."/>
            <person name="Ryan C.M."/>
            <person name="Banfield J.F."/>
        </authorList>
    </citation>
    <scope>NUCLEOTIDE SEQUENCE [LARGE SCALE GENOMIC DNA]</scope>
</reference>
<dbReference type="CDD" id="cd00552">
    <property type="entry name" value="RaiA"/>
    <property type="match status" value="1"/>
</dbReference>
<dbReference type="EMBL" id="PEXV01000083">
    <property type="protein sequence ID" value="PIS41563.1"/>
    <property type="molecule type" value="Genomic_DNA"/>
</dbReference>
<dbReference type="Proteomes" id="UP000228711">
    <property type="component" value="Unassembled WGS sequence"/>
</dbReference>
<dbReference type="Pfam" id="PF02482">
    <property type="entry name" value="Ribosomal_S30AE"/>
    <property type="match status" value="1"/>
</dbReference>
<dbReference type="SUPFAM" id="SSF69754">
    <property type="entry name" value="Ribosome binding protein Y (YfiA homologue)"/>
    <property type="match status" value="1"/>
</dbReference>
<keyword evidence="1" id="KW-0175">Coiled coil</keyword>
<evidence type="ECO:0000313" key="2">
    <source>
        <dbReference type="EMBL" id="PIS41563.1"/>
    </source>
</evidence>
<gene>
    <name evidence="2" type="primary">raiA</name>
    <name evidence="2" type="ORF">COT25_02400</name>
</gene>
<evidence type="ECO:0000256" key="1">
    <source>
        <dbReference type="SAM" id="Coils"/>
    </source>
</evidence>
<dbReference type="AlphaFoldDB" id="A0A2H0YUZ1"/>
<dbReference type="Gene3D" id="3.30.160.100">
    <property type="entry name" value="Ribosome hibernation promotion factor-like"/>
    <property type="match status" value="1"/>
</dbReference>
<name>A0A2H0YUZ1_9BACT</name>
<organism evidence="2 3">
    <name type="scientific">Candidatus Kerfeldbacteria bacterium CG08_land_8_20_14_0_20_42_7</name>
    <dbReference type="NCBI Taxonomy" id="2014245"/>
    <lineage>
        <taxon>Bacteria</taxon>
        <taxon>Candidatus Kerfeldiibacteriota</taxon>
    </lineage>
</organism>
<protein>
    <submittedName>
        <fullName evidence="2">Ribosomal subunit interface protein</fullName>
    </submittedName>
</protein>
<sequence length="106" mass="12338">MNVIITGKNFAPSKANKDFVQKKLESLLRYDDRLFQVCVELDADKKERNNTKFRVEIWIEGDAHLQAGSQGKDFYSSVEMTVKKLKIQLAKFKEKRESKKKSQKPT</sequence>
<accession>A0A2H0YUZ1</accession>
<dbReference type="InterPro" id="IPR036567">
    <property type="entry name" value="RHF-like"/>
</dbReference>
<feature type="coiled-coil region" evidence="1">
    <location>
        <begin position="75"/>
        <end position="102"/>
    </location>
</feature>
<comment type="caution">
    <text evidence="2">The sequence shown here is derived from an EMBL/GenBank/DDBJ whole genome shotgun (WGS) entry which is preliminary data.</text>
</comment>
<dbReference type="NCBIfam" id="TIGR00741">
    <property type="entry name" value="yfiA"/>
    <property type="match status" value="1"/>
</dbReference>
<evidence type="ECO:0000313" key="3">
    <source>
        <dbReference type="Proteomes" id="UP000228711"/>
    </source>
</evidence>
<proteinExistence type="predicted"/>
<dbReference type="InterPro" id="IPR003489">
    <property type="entry name" value="RHF/RaiA"/>
</dbReference>